<dbReference type="AlphaFoldDB" id="A0A7D9HZP2"/>
<dbReference type="EMBL" id="CACRXK020002372">
    <property type="protein sequence ID" value="CAB3994009.1"/>
    <property type="molecule type" value="Genomic_DNA"/>
</dbReference>
<comment type="caution">
    <text evidence="1">The sequence shown here is derived from an EMBL/GenBank/DDBJ whole genome shotgun (WGS) entry which is preliminary data.</text>
</comment>
<dbReference type="Proteomes" id="UP001152795">
    <property type="component" value="Unassembled WGS sequence"/>
</dbReference>
<reference evidence="1" key="1">
    <citation type="submission" date="2020-04" db="EMBL/GenBank/DDBJ databases">
        <authorList>
            <person name="Alioto T."/>
            <person name="Alioto T."/>
            <person name="Gomez Garrido J."/>
        </authorList>
    </citation>
    <scope>NUCLEOTIDE SEQUENCE</scope>
    <source>
        <strain evidence="1">A484AB</strain>
    </source>
</reference>
<organism evidence="1 2">
    <name type="scientific">Paramuricea clavata</name>
    <name type="common">Red gorgonian</name>
    <name type="synonym">Violescent sea-whip</name>
    <dbReference type="NCBI Taxonomy" id="317549"/>
    <lineage>
        <taxon>Eukaryota</taxon>
        <taxon>Metazoa</taxon>
        <taxon>Cnidaria</taxon>
        <taxon>Anthozoa</taxon>
        <taxon>Octocorallia</taxon>
        <taxon>Malacalcyonacea</taxon>
        <taxon>Plexauridae</taxon>
        <taxon>Paramuricea</taxon>
    </lineage>
</organism>
<evidence type="ECO:0000313" key="2">
    <source>
        <dbReference type="Proteomes" id="UP001152795"/>
    </source>
</evidence>
<accession>A0A7D9HZP2</accession>
<keyword evidence="2" id="KW-1185">Reference proteome</keyword>
<name>A0A7D9HZP2_PARCT</name>
<sequence length="68" mass="7278">MAERVQPQRVNVDAVLAEHATLPQEQPPAQPGLNGDAPVDVAPGVDNATPAQVQVCSWKQRLAQNIEL</sequence>
<proteinExistence type="predicted"/>
<protein>
    <submittedName>
        <fullName evidence="1">Uncharacterized protein</fullName>
    </submittedName>
</protein>
<gene>
    <name evidence="1" type="ORF">PACLA_8A002213</name>
</gene>
<evidence type="ECO:0000313" key="1">
    <source>
        <dbReference type="EMBL" id="CAB3994009.1"/>
    </source>
</evidence>